<sequence length="171" mass="20724">MKLTYKIGSEMQEINDLYFEVKDKDQDYFERNEQEIASKQLLLWIQLIKWRMHANKKQKEKITIIYNVFWEYYKRRKNLSKYNITSKDFIEKINKHNSFMEYLEVESDIQKLTEAFYLDLSQASGKALDVWAYLYWDSSKALRKLGVEALYEFMVDFRALISTFDELEVVS</sequence>
<evidence type="ECO:0000313" key="2">
    <source>
        <dbReference type="Proteomes" id="UP000243887"/>
    </source>
</evidence>
<dbReference type="STRING" id="1150112.SAMN04487893_10466"/>
<keyword evidence="2" id="KW-1185">Reference proteome</keyword>
<dbReference type="EMBL" id="FORU01000004">
    <property type="protein sequence ID" value="SFJ19184.1"/>
    <property type="molecule type" value="Genomic_DNA"/>
</dbReference>
<dbReference type="Proteomes" id="UP000243887">
    <property type="component" value="Unassembled WGS sequence"/>
</dbReference>
<organism evidence="1 2">
    <name type="scientific">Myroides guanonis</name>
    <dbReference type="NCBI Taxonomy" id="1150112"/>
    <lineage>
        <taxon>Bacteria</taxon>
        <taxon>Pseudomonadati</taxon>
        <taxon>Bacteroidota</taxon>
        <taxon>Flavobacteriia</taxon>
        <taxon>Flavobacteriales</taxon>
        <taxon>Flavobacteriaceae</taxon>
        <taxon>Myroides</taxon>
    </lineage>
</organism>
<dbReference type="RefSeq" id="WP_090678362.1">
    <property type="nucleotide sequence ID" value="NZ_FORU01000004.1"/>
</dbReference>
<evidence type="ECO:0000313" key="1">
    <source>
        <dbReference type="EMBL" id="SFJ19184.1"/>
    </source>
</evidence>
<accession>A0A1I3PC45</accession>
<name>A0A1I3PC45_9FLAO</name>
<reference evidence="2" key="1">
    <citation type="submission" date="2016-10" db="EMBL/GenBank/DDBJ databases">
        <authorList>
            <person name="Varghese N."/>
            <person name="Submissions S."/>
        </authorList>
    </citation>
    <scope>NUCLEOTIDE SEQUENCE [LARGE SCALE GENOMIC DNA]</scope>
    <source>
        <strain evidence="2">DSM 26542</strain>
    </source>
</reference>
<dbReference type="AlphaFoldDB" id="A0A1I3PC45"/>
<protein>
    <submittedName>
        <fullName evidence="1">Uncharacterized protein</fullName>
    </submittedName>
</protein>
<gene>
    <name evidence="1" type="ORF">SAMN04487893_10466</name>
</gene>
<proteinExistence type="predicted"/>